<keyword evidence="3" id="KW-1185">Reference proteome</keyword>
<accession>A0AAN8X0Q8</accession>
<comment type="caution">
    <text evidence="2">The sequence shown here is derived from an EMBL/GenBank/DDBJ whole genome shotgun (WGS) entry which is preliminary data.</text>
</comment>
<gene>
    <name evidence="2" type="ORF">SK128_007419</name>
</gene>
<feature type="compositionally biased region" description="Low complexity" evidence="1">
    <location>
        <begin position="38"/>
        <end position="47"/>
    </location>
</feature>
<feature type="region of interest" description="Disordered" evidence="1">
    <location>
        <begin position="19"/>
        <end position="58"/>
    </location>
</feature>
<dbReference type="Proteomes" id="UP001381693">
    <property type="component" value="Unassembled WGS sequence"/>
</dbReference>
<organism evidence="2 3">
    <name type="scientific">Halocaridina rubra</name>
    <name type="common">Hawaiian red shrimp</name>
    <dbReference type="NCBI Taxonomy" id="373956"/>
    <lineage>
        <taxon>Eukaryota</taxon>
        <taxon>Metazoa</taxon>
        <taxon>Ecdysozoa</taxon>
        <taxon>Arthropoda</taxon>
        <taxon>Crustacea</taxon>
        <taxon>Multicrustacea</taxon>
        <taxon>Malacostraca</taxon>
        <taxon>Eumalacostraca</taxon>
        <taxon>Eucarida</taxon>
        <taxon>Decapoda</taxon>
        <taxon>Pleocyemata</taxon>
        <taxon>Caridea</taxon>
        <taxon>Atyoidea</taxon>
        <taxon>Atyidae</taxon>
        <taxon>Halocaridina</taxon>
    </lineage>
</organism>
<evidence type="ECO:0000313" key="2">
    <source>
        <dbReference type="EMBL" id="KAK7072063.1"/>
    </source>
</evidence>
<protein>
    <submittedName>
        <fullName evidence="2">Uncharacterized protein</fullName>
    </submittedName>
</protein>
<evidence type="ECO:0000313" key="3">
    <source>
        <dbReference type="Proteomes" id="UP001381693"/>
    </source>
</evidence>
<reference evidence="2 3" key="1">
    <citation type="submission" date="2023-11" db="EMBL/GenBank/DDBJ databases">
        <title>Halocaridina rubra genome assembly.</title>
        <authorList>
            <person name="Smith C."/>
        </authorList>
    </citation>
    <scope>NUCLEOTIDE SEQUENCE [LARGE SCALE GENOMIC DNA]</scope>
    <source>
        <strain evidence="2">EP-1</strain>
        <tissue evidence="2">Whole</tissue>
    </source>
</reference>
<name>A0AAN8X0Q8_HALRR</name>
<feature type="non-terminal residue" evidence="2">
    <location>
        <position position="58"/>
    </location>
</feature>
<sequence>MAGVNSPRRGALNLSFLKGERKRAHRHGHCPTGVYKSTTTAAPTPTAEEQNVRLLPTP</sequence>
<dbReference type="AlphaFoldDB" id="A0AAN8X0Q8"/>
<feature type="compositionally biased region" description="Basic residues" evidence="1">
    <location>
        <begin position="20"/>
        <end position="29"/>
    </location>
</feature>
<dbReference type="EMBL" id="JAXCGZ010013707">
    <property type="protein sequence ID" value="KAK7072063.1"/>
    <property type="molecule type" value="Genomic_DNA"/>
</dbReference>
<proteinExistence type="predicted"/>
<evidence type="ECO:0000256" key="1">
    <source>
        <dbReference type="SAM" id="MobiDB-lite"/>
    </source>
</evidence>